<accession>X1MMZ9</accession>
<protein>
    <submittedName>
        <fullName evidence="1">Uncharacterized protein</fullName>
    </submittedName>
</protein>
<dbReference type="EMBL" id="BARV01019701">
    <property type="protein sequence ID" value="GAI19426.1"/>
    <property type="molecule type" value="Genomic_DNA"/>
</dbReference>
<dbReference type="AlphaFoldDB" id="X1MMZ9"/>
<reference evidence="1" key="1">
    <citation type="journal article" date="2014" name="Front. Microbiol.">
        <title>High frequency of phylogenetically diverse reductive dehalogenase-homologous genes in deep subseafloor sedimentary metagenomes.</title>
        <authorList>
            <person name="Kawai M."/>
            <person name="Futagami T."/>
            <person name="Toyoda A."/>
            <person name="Takaki Y."/>
            <person name="Nishi S."/>
            <person name="Hori S."/>
            <person name="Arai W."/>
            <person name="Tsubouchi T."/>
            <person name="Morono Y."/>
            <person name="Uchiyama I."/>
            <person name="Ito T."/>
            <person name="Fujiyama A."/>
            <person name="Inagaki F."/>
            <person name="Takami H."/>
        </authorList>
    </citation>
    <scope>NUCLEOTIDE SEQUENCE</scope>
    <source>
        <strain evidence="1">Expedition CK06-06</strain>
    </source>
</reference>
<comment type="caution">
    <text evidence="1">The sequence shown here is derived from an EMBL/GenBank/DDBJ whole genome shotgun (WGS) entry which is preliminary data.</text>
</comment>
<proteinExistence type="predicted"/>
<name>X1MMZ9_9ZZZZ</name>
<evidence type="ECO:0000313" key="1">
    <source>
        <dbReference type="EMBL" id="GAI19426.1"/>
    </source>
</evidence>
<gene>
    <name evidence="1" type="ORF">S06H3_33052</name>
</gene>
<sequence>MSLAAAAIIVLLKVSFSLGAAGAPPPPDAKEKPRESIYKEAVDPNEILQDILEKHPDINNKMASEIMDWARFGAIQPHMVTQLLMGMKGVSNHTATLCGWKYQSALNALKGESPPPIPYLP</sequence>
<feature type="non-terminal residue" evidence="1">
    <location>
        <position position="121"/>
    </location>
</feature>
<organism evidence="1">
    <name type="scientific">marine sediment metagenome</name>
    <dbReference type="NCBI Taxonomy" id="412755"/>
    <lineage>
        <taxon>unclassified sequences</taxon>
        <taxon>metagenomes</taxon>
        <taxon>ecological metagenomes</taxon>
    </lineage>
</organism>